<feature type="domain" description="HTH cro/C1-type" evidence="1">
    <location>
        <begin position="21"/>
        <end position="76"/>
    </location>
</feature>
<organism evidence="2 3">
    <name type="scientific">Actinacidiphila epipremni</name>
    <dbReference type="NCBI Taxonomy" id="2053013"/>
    <lineage>
        <taxon>Bacteria</taxon>
        <taxon>Bacillati</taxon>
        <taxon>Actinomycetota</taxon>
        <taxon>Actinomycetes</taxon>
        <taxon>Kitasatosporales</taxon>
        <taxon>Streptomycetaceae</taxon>
        <taxon>Actinacidiphila</taxon>
    </lineage>
</organism>
<name>A0ABX0ZKA8_9ACTN</name>
<dbReference type="Pfam" id="PF13560">
    <property type="entry name" value="HTH_31"/>
    <property type="match status" value="1"/>
</dbReference>
<dbReference type="InterPro" id="IPR001387">
    <property type="entry name" value="Cro/C1-type_HTH"/>
</dbReference>
<accession>A0ABX0ZKA8</accession>
<keyword evidence="3" id="KW-1185">Reference proteome</keyword>
<comment type="caution">
    <text evidence="2">The sequence shown here is derived from an EMBL/GenBank/DDBJ whole genome shotgun (WGS) entry which is preliminary data.</text>
</comment>
<evidence type="ECO:0000313" key="3">
    <source>
        <dbReference type="Proteomes" id="UP000734511"/>
    </source>
</evidence>
<reference evidence="2 3" key="1">
    <citation type="submission" date="2020-03" db="EMBL/GenBank/DDBJ databases">
        <title>WGS of actinomycetes isolated from Thailand.</title>
        <authorList>
            <person name="Thawai C."/>
        </authorList>
    </citation>
    <scope>NUCLEOTIDE SEQUENCE [LARGE SCALE GENOMIC DNA]</scope>
    <source>
        <strain evidence="2 3">PRB2-1</strain>
    </source>
</reference>
<dbReference type="SMART" id="SM00530">
    <property type="entry name" value="HTH_XRE"/>
    <property type="match status" value="1"/>
</dbReference>
<gene>
    <name evidence="2" type="ORF">HCN08_12945</name>
</gene>
<dbReference type="InterPro" id="IPR010982">
    <property type="entry name" value="Lambda_DNA-bd_dom_sf"/>
</dbReference>
<dbReference type="SUPFAM" id="SSF47413">
    <property type="entry name" value="lambda repressor-like DNA-binding domains"/>
    <property type="match status" value="1"/>
</dbReference>
<sequence>MMDPRPGGAPTVLRMVLGKRLQDLREQAGITYEQAGRELDVTHATIRRMEKAEVGLKIPYVEKLLHVYGVTSPEEVSGFLALAREANRPGWWHSFRDVLPDWFSAFVSLEGEAAVIRAYEPHYVPGLLQTPDYARATLRAGQPHAAPAEIDRLVTLRTERQALLSKPEAPLLWVVMDETVLRRPIGGRKVMREQVDRLIEATELSNVRLQIMPFAVGPHPAMYGPFHIFRFQLQEIPDIAYSEHLVGGVYFDERDDVSSFLEALDRMCAQAAPAQSTKAILDGMRKEI</sequence>
<dbReference type="InterPro" id="IPR043917">
    <property type="entry name" value="DUF5753"/>
</dbReference>
<proteinExistence type="predicted"/>
<dbReference type="PROSITE" id="PS50943">
    <property type="entry name" value="HTH_CROC1"/>
    <property type="match status" value="1"/>
</dbReference>
<dbReference type="Proteomes" id="UP000734511">
    <property type="component" value="Unassembled WGS sequence"/>
</dbReference>
<dbReference type="Gene3D" id="1.10.260.40">
    <property type="entry name" value="lambda repressor-like DNA-binding domains"/>
    <property type="match status" value="1"/>
</dbReference>
<dbReference type="Pfam" id="PF19054">
    <property type="entry name" value="DUF5753"/>
    <property type="match status" value="1"/>
</dbReference>
<dbReference type="CDD" id="cd00093">
    <property type="entry name" value="HTH_XRE"/>
    <property type="match status" value="1"/>
</dbReference>
<protein>
    <submittedName>
        <fullName evidence="2">Helix-turn-helix domain-containing protein</fullName>
    </submittedName>
</protein>
<dbReference type="EMBL" id="JAATEJ010000008">
    <property type="protein sequence ID" value="NJP44299.1"/>
    <property type="molecule type" value="Genomic_DNA"/>
</dbReference>
<evidence type="ECO:0000259" key="1">
    <source>
        <dbReference type="PROSITE" id="PS50943"/>
    </source>
</evidence>
<evidence type="ECO:0000313" key="2">
    <source>
        <dbReference type="EMBL" id="NJP44299.1"/>
    </source>
</evidence>